<feature type="binding site" evidence="18">
    <location>
        <position position="126"/>
    </location>
    <ligand>
        <name>K(+)</name>
        <dbReference type="ChEBI" id="CHEBI:29103"/>
    </ligand>
</feature>
<dbReference type="PROSITE" id="PS01050">
    <property type="entry name" value="YJEF_C_2"/>
    <property type="match status" value="1"/>
</dbReference>
<dbReference type="Pfam" id="PF03853">
    <property type="entry name" value="YjeF_N"/>
    <property type="match status" value="1"/>
</dbReference>
<dbReference type="PROSITE" id="PS51383">
    <property type="entry name" value="YJEF_C_3"/>
    <property type="match status" value="1"/>
</dbReference>
<comment type="function">
    <text evidence="18">Catalyzes the epimerization of the S- and R-forms of NAD(P)HX, a damaged form of NAD(P)H that is a result of enzymatic or heat-dependent hydration. This is a prerequisite for the S-specific NAD(P)H-hydrate dehydratase to allow the repair of both epimers of NAD(P)HX.</text>
</comment>
<comment type="function">
    <text evidence="14 19">Bifunctional enzyme that catalyzes the epimerization of the S- and R-forms of NAD(P)HX and the dehydration of the S-form of NAD(P)HX at the expense of ADP, which is converted to AMP. This allows the repair of both epimers of NAD(P)HX, a damaged form of NAD(P)H that is a result of enzymatic or heat-dependent hydration.</text>
</comment>
<accession>A0A2A4G1D9</accession>
<dbReference type="SUPFAM" id="SSF64153">
    <property type="entry name" value="YjeF N-terminal domain-like"/>
    <property type="match status" value="1"/>
</dbReference>
<feature type="binding site" evidence="17">
    <location>
        <begin position="411"/>
        <end position="415"/>
    </location>
    <ligand>
        <name>AMP</name>
        <dbReference type="ChEBI" id="CHEBI:456215"/>
    </ligand>
</feature>
<evidence type="ECO:0000256" key="10">
    <source>
        <dbReference type="ARBA" id="ARBA00023027"/>
    </source>
</evidence>
<comment type="cofactor">
    <cofactor evidence="17">
        <name>Mg(2+)</name>
        <dbReference type="ChEBI" id="CHEBI:18420"/>
    </cofactor>
</comment>
<feature type="binding site" evidence="17">
    <location>
        <position position="262"/>
    </location>
    <ligand>
        <name>(6S)-NADPHX</name>
        <dbReference type="ChEBI" id="CHEBI:64076"/>
    </ligand>
</feature>
<dbReference type="GO" id="GO:0052855">
    <property type="term" value="F:ADP-dependent NAD(P)H-hydrate dehydratase activity"/>
    <property type="evidence" value="ECO:0007669"/>
    <property type="project" value="UniProtKB-UniRule"/>
</dbReference>
<comment type="cofactor">
    <cofactor evidence="18 19">
        <name>K(+)</name>
        <dbReference type="ChEBI" id="CHEBI:29103"/>
    </cofactor>
    <text evidence="18 19">Binds 1 potassium ion per subunit.</text>
</comment>
<dbReference type="PANTHER" id="PTHR12592:SF0">
    <property type="entry name" value="ATP-DEPENDENT (S)-NAD(P)H-HYDRATE DEHYDRATASE"/>
    <property type="match status" value="1"/>
</dbReference>
<comment type="catalytic activity">
    <reaction evidence="1 18 19">
        <text>(6R)-NADHX = (6S)-NADHX</text>
        <dbReference type="Rhea" id="RHEA:32215"/>
        <dbReference type="ChEBI" id="CHEBI:64074"/>
        <dbReference type="ChEBI" id="CHEBI:64075"/>
        <dbReference type="EC" id="5.1.99.6"/>
    </reaction>
</comment>
<keyword evidence="23" id="KW-1185">Reference proteome</keyword>
<feature type="binding site" evidence="18">
    <location>
        <position position="162"/>
    </location>
    <ligand>
        <name>K(+)</name>
        <dbReference type="ChEBI" id="CHEBI:29103"/>
    </ligand>
</feature>
<feature type="domain" description="YjeF N-terminal" evidence="21">
    <location>
        <begin position="9"/>
        <end position="217"/>
    </location>
</feature>
<evidence type="ECO:0000256" key="18">
    <source>
        <dbReference type="HAMAP-Rule" id="MF_01966"/>
    </source>
</evidence>
<evidence type="ECO:0000256" key="8">
    <source>
        <dbReference type="ARBA" id="ARBA00022857"/>
    </source>
</evidence>
<keyword evidence="10 17" id="KW-0520">NAD</keyword>
<evidence type="ECO:0000256" key="6">
    <source>
        <dbReference type="ARBA" id="ARBA00022741"/>
    </source>
</evidence>
<dbReference type="Gene3D" id="3.40.1190.20">
    <property type="match status" value="1"/>
</dbReference>
<name>A0A2A4G1D9_9FLAO</name>
<organism evidence="22 23">
    <name type="scientific">Sediminicola luteus</name>
    <dbReference type="NCBI Taxonomy" id="319238"/>
    <lineage>
        <taxon>Bacteria</taxon>
        <taxon>Pseudomonadati</taxon>
        <taxon>Bacteroidota</taxon>
        <taxon>Flavobacteriia</taxon>
        <taxon>Flavobacteriales</taxon>
        <taxon>Flavobacteriaceae</taxon>
        <taxon>Sediminicola</taxon>
    </lineage>
</organism>
<feature type="binding site" evidence="18">
    <location>
        <begin position="130"/>
        <end position="136"/>
    </location>
    <ligand>
        <name>(6S)-NADPHX</name>
        <dbReference type="ChEBI" id="CHEBI:64076"/>
    </ligand>
</feature>
<comment type="similarity">
    <text evidence="3 19">In the N-terminal section; belongs to the NnrE/AIBP family.</text>
</comment>
<dbReference type="GO" id="GO:0046872">
    <property type="term" value="F:metal ion binding"/>
    <property type="evidence" value="ECO:0007669"/>
    <property type="project" value="UniProtKB-UniRule"/>
</dbReference>
<dbReference type="AlphaFoldDB" id="A0A2A4G1D9"/>
<evidence type="ECO:0000256" key="12">
    <source>
        <dbReference type="ARBA" id="ARBA00023239"/>
    </source>
</evidence>
<comment type="similarity">
    <text evidence="4 19">In the C-terminal section; belongs to the NnrD/CARKD family.</text>
</comment>
<dbReference type="PIRSF" id="PIRSF017184">
    <property type="entry name" value="Nnr"/>
    <property type="match status" value="1"/>
</dbReference>
<reference evidence="22 23" key="1">
    <citation type="submission" date="2017-04" db="EMBL/GenBank/DDBJ databases">
        <title>A new member of the family Flavobacteriaceae isolated from ascidians.</title>
        <authorList>
            <person name="Chen L."/>
        </authorList>
    </citation>
    <scope>NUCLEOTIDE SEQUENCE [LARGE SCALE GENOMIC DNA]</scope>
    <source>
        <strain evidence="22 23">HQA918</strain>
    </source>
</reference>
<dbReference type="NCBIfam" id="TIGR00196">
    <property type="entry name" value="yjeF_cterm"/>
    <property type="match status" value="1"/>
</dbReference>
<dbReference type="InterPro" id="IPR029056">
    <property type="entry name" value="Ribokinase-like"/>
</dbReference>
<comment type="similarity">
    <text evidence="18">Belongs to the NnrE/AIBP family.</text>
</comment>
<dbReference type="InterPro" id="IPR017953">
    <property type="entry name" value="Carbohydrate_kinase_pred_CS"/>
</dbReference>
<dbReference type="EC" id="5.1.99.6" evidence="19"/>
<comment type="catalytic activity">
    <reaction evidence="15 17 19">
        <text>(6S)-NADHX + ADP = AMP + phosphate + NADH + H(+)</text>
        <dbReference type="Rhea" id="RHEA:32223"/>
        <dbReference type="ChEBI" id="CHEBI:15378"/>
        <dbReference type="ChEBI" id="CHEBI:43474"/>
        <dbReference type="ChEBI" id="CHEBI:57945"/>
        <dbReference type="ChEBI" id="CHEBI:64074"/>
        <dbReference type="ChEBI" id="CHEBI:456215"/>
        <dbReference type="ChEBI" id="CHEBI:456216"/>
        <dbReference type="EC" id="4.2.1.136"/>
    </reaction>
</comment>
<evidence type="ECO:0000256" key="9">
    <source>
        <dbReference type="ARBA" id="ARBA00022958"/>
    </source>
</evidence>
<dbReference type="Pfam" id="PF01256">
    <property type="entry name" value="Carb_kinase"/>
    <property type="match status" value="1"/>
</dbReference>
<evidence type="ECO:0000256" key="19">
    <source>
        <dbReference type="PIRNR" id="PIRNR017184"/>
    </source>
</evidence>
<sequence>MKIFNAQQIYDADKWTIQRQGISSDELMERAAMQLFNWIHSRLQGGGTPLYIFCGIGNNGGDGIALARHLVEHGYHVMPFVVNYSETRSKDFLHNMERLKERKVWPVFLNDADDLPEIPKEAIVIDAIFGIGLNRPPADWVVKLIQHINGSQAFTLSVDIPSGMFVDRPVADYNGVIQANFVLSIQAPKLVFFLPETGRFVNQWQALDIGLDPAFLAEMSTDFEFITKYELLPAYRSRERFTHKGHYGHTLVIGGSLGKIGAVALASKAALKAGAGLVSSYVPQCGLVPLQSQLPEAMVIVDQGEGAITNIKFDVAPTVIAMGMGLGTDDNTKKTVGDFIEDTEIPVVLDADGVNILAQKPELLLKLPAGSVLTPHIGELKRLLGDWGNDFEKCEKAKNFSLQYDVVLVMKDAYTICWYKGRGYINSTGNPGMATAGSGDVLAGIIAGFMSQGYDALTAALFGVYLHGSSGDIAVEGMGYQALLASDLVDNLGNAFLALFEVPQAPPQESGGQNGQGGNQA</sequence>
<evidence type="ECO:0000256" key="16">
    <source>
        <dbReference type="ARBA" id="ARBA00049209"/>
    </source>
</evidence>
<feature type="binding site" evidence="18">
    <location>
        <position position="159"/>
    </location>
    <ligand>
        <name>(6S)-NADPHX</name>
        <dbReference type="ChEBI" id="CHEBI:64076"/>
    </ligand>
</feature>
<dbReference type="EC" id="4.2.1.136" evidence="19"/>
<comment type="catalytic activity">
    <reaction evidence="2 18 19">
        <text>(6R)-NADPHX = (6S)-NADPHX</text>
        <dbReference type="Rhea" id="RHEA:32227"/>
        <dbReference type="ChEBI" id="CHEBI:64076"/>
        <dbReference type="ChEBI" id="CHEBI:64077"/>
        <dbReference type="EC" id="5.1.99.6"/>
    </reaction>
</comment>
<evidence type="ECO:0000256" key="1">
    <source>
        <dbReference type="ARBA" id="ARBA00000013"/>
    </source>
</evidence>
<feature type="binding site" evidence="18">
    <location>
        <position position="59"/>
    </location>
    <ligand>
        <name>K(+)</name>
        <dbReference type="ChEBI" id="CHEBI:29103"/>
    </ligand>
</feature>
<evidence type="ECO:0000256" key="17">
    <source>
        <dbReference type="HAMAP-Rule" id="MF_01965"/>
    </source>
</evidence>
<evidence type="ECO:0000256" key="11">
    <source>
        <dbReference type="ARBA" id="ARBA00023235"/>
    </source>
</evidence>
<keyword evidence="9 18" id="KW-0630">Potassium</keyword>
<dbReference type="NCBIfam" id="TIGR00197">
    <property type="entry name" value="yjeF_nterm"/>
    <property type="match status" value="1"/>
</dbReference>
<dbReference type="InterPro" id="IPR004443">
    <property type="entry name" value="YjeF_N_dom"/>
</dbReference>
<keyword evidence="7 17" id="KW-0067">ATP-binding</keyword>
<feature type="binding site" evidence="17">
    <location>
        <position position="440"/>
    </location>
    <ligand>
        <name>(6S)-NADPHX</name>
        <dbReference type="ChEBI" id="CHEBI:64076"/>
    </ligand>
</feature>
<keyword evidence="13" id="KW-0511">Multifunctional enzyme</keyword>
<comment type="catalytic activity">
    <reaction evidence="16 17 19">
        <text>(6S)-NADPHX + ADP = AMP + phosphate + NADPH + H(+)</text>
        <dbReference type="Rhea" id="RHEA:32235"/>
        <dbReference type="ChEBI" id="CHEBI:15378"/>
        <dbReference type="ChEBI" id="CHEBI:43474"/>
        <dbReference type="ChEBI" id="CHEBI:57783"/>
        <dbReference type="ChEBI" id="CHEBI:64076"/>
        <dbReference type="ChEBI" id="CHEBI:456215"/>
        <dbReference type="ChEBI" id="CHEBI:456216"/>
        <dbReference type="EC" id="4.2.1.136"/>
    </reaction>
</comment>
<evidence type="ECO:0000256" key="13">
    <source>
        <dbReference type="ARBA" id="ARBA00023268"/>
    </source>
</evidence>
<evidence type="ECO:0000313" key="23">
    <source>
        <dbReference type="Proteomes" id="UP000219559"/>
    </source>
</evidence>
<comment type="caution">
    <text evidence="18">Lacks conserved residue(s) required for the propagation of feature annotation.</text>
</comment>
<keyword evidence="6 17" id="KW-0547">Nucleotide-binding</keyword>
<protein>
    <recommendedName>
        <fullName evidence="19">Bifunctional NAD(P)H-hydrate repair enzyme</fullName>
    </recommendedName>
    <alternativeName>
        <fullName evidence="19">Nicotinamide nucleotide repair protein</fullName>
    </alternativeName>
    <domain>
        <recommendedName>
            <fullName evidence="19">ADP-dependent (S)-NAD(P)H-hydrate dehydratase</fullName>
            <ecNumber evidence="19">4.2.1.136</ecNumber>
        </recommendedName>
        <alternativeName>
            <fullName evidence="19">ADP-dependent NAD(P)HX dehydratase</fullName>
        </alternativeName>
    </domain>
    <domain>
        <recommendedName>
            <fullName evidence="19">NAD(P)H-hydrate epimerase</fullName>
            <ecNumber evidence="19">5.1.99.6</ecNumber>
        </recommendedName>
    </domain>
</protein>
<evidence type="ECO:0000256" key="3">
    <source>
        <dbReference type="ARBA" id="ARBA00006001"/>
    </source>
</evidence>
<feature type="binding site" evidence="17">
    <location>
        <position position="376"/>
    </location>
    <ligand>
        <name>(6S)-NADPHX</name>
        <dbReference type="ChEBI" id="CHEBI:64076"/>
    </ligand>
</feature>
<keyword evidence="12 17" id="KW-0456">Lyase</keyword>
<dbReference type="InterPro" id="IPR030677">
    <property type="entry name" value="Nnr"/>
</dbReference>
<comment type="function">
    <text evidence="17">Catalyzes the dehydration of the S-form of NAD(P)HX at the expense of ADP, which is converted to AMP. Together with NAD(P)HX epimerase, which catalyzes the epimerization of the S- and R-forms, the enzyme allows the repair of both epimers of NAD(P)HX, a damaged form of NAD(P)H that is a result of enzymatic or heat-dependent hydration.</text>
</comment>
<comment type="caution">
    <text evidence="22">The sequence shown here is derived from an EMBL/GenBank/DDBJ whole genome shotgun (WGS) entry which is preliminary data.</text>
</comment>
<dbReference type="InterPro" id="IPR000631">
    <property type="entry name" value="CARKD"/>
</dbReference>
<dbReference type="PROSITE" id="PS51385">
    <property type="entry name" value="YJEF_N"/>
    <property type="match status" value="1"/>
</dbReference>
<evidence type="ECO:0000256" key="2">
    <source>
        <dbReference type="ARBA" id="ARBA00000909"/>
    </source>
</evidence>
<dbReference type="GO" id="GO:0052856">
    <property type="term" value="F:NAD(P)HX epimerase activity"/>
    <property type="evidence" value="ECO:0007669"/>
    <property type="project" value="UniProtKB-UniRule"/>
</dbReference>
<feature type="binding site" evidence="17">
    <location>
        <position position="439"/>
    </location>
    <ligand>
        <name>AMP</name>
        <dbReference type="ChEBI" id="CHEBI:456215"/>
    </ligand>
</feature>
<comment type="subunit">
    <text evidence="17">Homotetramer.</text>
</comment>
<keyword evidence="5 18" id="KW-0479">Metal-binding</keyword>
<evidence type="ECO:0000256" key="5">
    <source>
        <dbReference type="ARBA" id="ARBA00022723"/>
    </source>
</evidence>
<feature type="binding site" evidence="17">
    <location>
        <position position="325"/>
    </location>
    <ligand>
        <name>(6S)-NADPHX</name>
        <dbReference type="ChEBI" id="CHEBI:64076"/>
    </ligand>
</feature>
<dbReference type="PANTHER" id="PTHR12592">
    <property type="entry name" value="ATP-DEPENDENT (S)-NAD(P)H-HYDRATE DEHYDRATASE FAMILY MEMBER"/>
    <property type="match status" value="1"/>
</dbReference>
<evidence type="ECO:0000313" key="22">
    <source>
        <dbReference type="EMBL" id="PCE62507.1"/>
    </source>
</evidence>
<gene>
    <name evidence="18" type="primary">nnrE</name>
    <name evidence="17" type="synonym">nnrD</name>
    <name evidence="22" type="ORF">B7P33_17875</name>
</gene>
<dbReference type="GO" id="GO:0046496">
    <property type="term" value="P:nicotinamide nucleotide metabolic process"/>
    <property type="evidence" value="ECO:0007669"/>
    <property type="project" value="UniProtKB-UniRule"/>
</dbReference>
<dbReference type="HAMAP" id="MF_01966">
    <property type="entry name" value="NADHX_epimerase"/>
    <property type="match status" value="1"/>
</dbReference>
<keyword evidence="11 18" id="KW-0413">Isomerase</keyword>
<dbReference type="Gene3D" id="3.40.50.10260">
    <property type="entry name" value="YjeF N-terminal domain"/>
    <property type="match status" value="1"/>
</dbReference>
<evidence type="ECO:0000256" key="7">
    <source>
        <dbReference type="ARBA" id="ARBA00022840"/>
    </source>
</evidence>
<proteinExistence type="inferred from homology"/>
<evidence type="ECO:0000256" key="4">
    <source>
        <dbReference type="ARBA" id="ARBA00009524"/>
    </source>
</evidence>
<dbReference type="HAMAP" id="MF_01965">
    <property type="entry name" value="NADHX_dehydratase"/>
    <property type="match status" value="1"/>
</dbReference>
<dbReference type="RefSeq" id="WP_097443594.1">
    <property type="nucleotide sequence ID" value="NZ_NBWU01000008.1"/>
</dbReference>
<dbReference type="CDD" id="cd01171">
    <property type="entry name" value="YXKO-related"/>
    <property type="match status" value="1"/>
</dbReference>
<dbReference type="EMBL" id="NBWU01000008">
    <property type="protein sequence ID" value="PCE62507.1"/>
    <property type="molecule type" value="Genomic_DNA"/>
</dbReference>
<dbReference type="GO" id="GO:0005524">
    <property type="term" value="F:ATP binding"/>
    <property type="evidence" value="ECO:0007669"/>
    <property type="project" value="UniProtKB-UniRule"/>
</dbReference>
<dbReference type="SUPFAM" id="SSF53613">
    <property type="entry name" value="Ribokinase-like"/>
    <property type="match status" value="1"/>
</dbReference>
<evidence type="ECO:0000259" key="20">
    <source>
        <dbReference type="PROSITE" id="PS51383"/>
    </source>
</evidence>
<feature type="domain" description="YjeF C-terminal" evidence="20">
    <location>
        <begin position="227"/>
        <end position="499"/>
    </location>
</feature>
<dbReference type="GO" id="GO:0110051">
    <property type="term" value="P:metabolite repair"/>
    <property type="evidence" value="ECO:0007669"/>
    <property type="project" value="TreeGrafter"/>
</dbReference>
<evidence type="ECO:0000259" key="21">
    <source>
        <dbReference type="PROSITE" id="PS51385"/>
    </source>
</evidence>
<comment type="similarity">
    <text evidence="17">Belongs to the NnrD/CARKD family.</text>
</comment>
<dbReference type="InterPro" id="IPR036652">
    <property type="entry name" value="YjeF_N_dom_sf"/>
</dbReference>
<feature type="binding site" evidence="18">
    <location>
        <begin position="58"/>
        <end position="62"/>
    </location>
    <ligand>
        <name>(6S)-NADPHX</name>
        <dbReference type="ChEBI" id="CHEBI:64076"/>
    </ligand>
</feature>
<dbReference type="OrthoDB" id="9806925at2"/>
<keyword evidence="8 17" id="KW-0521">NADP</keyword>
<dbReference type="Proteomes" id="UP000219559">
    <property type="component" value="Unassembled WGS sequence"/>
</dbReference>
<evidence type="ECO:0000256" key="15">
    <source>
        <dbReference type="ARBA" id="ARBA00048238"/>
    </source>
</evidence>
<evidence type="ECO:0000256" key="14">
    <source>
        <dbReference type="ARBA" id="ARBA00025153"/>
    </source>
</evidence>